<dbReference type="Pfam" id="PF01048">
    <property type="entry name" value="PNP_UDP_1"/>
    <property type="match status" value="1"/>
</dbReference>
<dbReference type="AlphaFoldDB" id="A0A5C1QL55"/>
<keyword evidence="3 6" id="KW-0378">Hydrolase</keyword>
<dbReference type="NCBIfam" id="NF004079">
    <property type="entry name" value="PRK05584.1"/>
    <property type="match status" value="1"/>
</dbReference>
<dbReference type="Gene3D" id="3.40.50.1580">
    <property type="entry name" value="Nucleoside phosphorylase domain"/>
    <property type="match status" value="1"/>
</dbReference>
<dbReference type="EMBL" id="CP036150">
    <property type="protein sequence ID" value="QEN08068.1"/>
    <property type="molecule type" value="Genomic_DNA"/>
</dbReference>
<reference evidence="8 9" key="1">
    <citation type="submission" date="2019-02" db="EMBL/GenBank/DDBJ databases">
        <title>Complete Genome Sequence and Methylome Analysis of free living Spirochaetas.</title>
        <authorList>
            <person name="Fomenkov A."/>
            <person name="Dubinina G."/>
            <person name="Leshcheva N."/>
            <person name="Mikheeva N."/>
            <person name="Grabovich M."/>
            <person name="Vincze T."/>
            <person name="Roberts R.J."/>
        </authorList>
    </citation>
    <scope>NUCLEOTIDE SEQUENCE [LARGE SCALE GENOMIC DNA]</scope>
    <source>
        <strain evidence="8 9">K2</strain>
    </source>
</reference>
<dbReference type="GO" id="GO:0008930">
    <property type="term" value="F:methylthioadenosine nucleosidase activity"/>
    <property type="evidence" value="ECO:0007669"/>
    <property type="project" value="UniProtKB-UniRule"/>
</dbReference>
<comment type="catalytic activity">
    <reaction evidence="5">
        <text>5'-deoxyadenosine + H2O = 5-deoxy-D-ribose + adenine</text>
        <dbReference type="Rhea" id="RHEA:29859"/>
        <dbReference type="ChEBI" id="CHEBI:15377"/>
        <dbReference type="ChEBI" id="CHEBI:16708"/>
        <dbReference type="ChEBI" id="CHEBI:17319"/>
        <dbReference type="ChEBI" id="CHEBI:149540"/>
        <dbReference type="EC" id="3.2.2.9"/>
    </reaction>
    <physiologicalReaction direction="left-to-right" evidence="5">
        <dbReference type="Rhea" id="RHEA:29860"/>
    </physiologicalReaction>
</comment>
<dbReference type="InterPro" id="IPR010049">
    <property type="entry name" value="MTA_SAH_Nsdase"/>
</dbReference>
<evidence type="ECO:0000259" key="7">
    <source>
        <dbReference type="Pfam" id="PF01048"/>
    </source>
</evidence>
<dbReference type="PANTHER" id="PTHR46832">
    <property type="entry name" value="5'-METHYLTHIOADENOSINE/S-ADENOSYLHOMOCYSTEINE NUCLEOSIDASE"/>
    <property type="match status" value="1"/>
</dbReference>
<evidence type="ECO:0000256" key="3">
    <source>
        <dbReference type="ARBA" id="ARBA00022801"/>
    </source>
</evidence>
<dbReference type="NCBIfam" id="TIGR01704">
    <property type="entry name" value="MTA_SAH-Nsdase"/>
    <property type="match status" value="1"/>
</dbReference>
<evidence type="ECO:0000256" key="1">
    <source>
        <dbReference type="ARBA" id="ARBA00004945"/>
    </source>
</evidence>
<comment type="catalytic activity">
    <reaction evidence="6">
        <text>S-adenosyl-L-homocysteine + H2O = S-(5-deoxy-D-ribos-5-yl)-L-homocysteine + adenine</text>
        <dbReference type="Rhea" id="RHEA:17805"/>
        <dbReference type="ChEBI" id="CHEBI:15377"/>
        <dbReference type="ChEBI" id="CHEBI:16708"/>
        <dbReference type="ChEBI" id="CHEBI:57856"/>
        <dbReference type="ChEBI" id="CHEBI:58195"/>
        <dbReference type="EC" id="3.2.2.9"/>
    </reaction>
</comment>
<dbReference type="PANTHER" id="PTHR46832:SF1">
    <property type="entry name" value="5'-METHYLTHIOADENOSINE_S-ADENOSYLHOMOCYSTEINE NUCLEOSIDASE"/>
    <property type="match status" value="1"/>
</dbReference>
<evidence type="ECO:0000256" key="2">
    <source>
        <dbReference type="ARBA" id="ARBA00022605"/>
    </source>
</evidence>
<comment type="catalytic activity">
    <reaction evidence="6">
        <text>S-methyl-5'-thioadenosine + H2O = 5-(methylsulfanyl)-D-ribose + adenine</text>
        <dbReference type="Rhea" id="RHEA:13617"/>
        <dbReference type="ChEBI" id="CHEBI:15377"/>
        <dbReference type="ChEBI" id="CHEBI:16708"/>
        <dbReference type="ChEBI" id="CHEBI:17509"/>
        <dbReference type="ChEBI" id="CHEBI:78440"/>
        <dbReference type="EC" id="3.2.2.9"/>
    </reaction>
</comment>
<dbReference type="GO" id="GO:0005829">
    <property type="term" value="C:cytosol"/>
    <property type="evidence" value="ECO:0007669"/>
    <property type="project" value="TreeGrafter"/>
</dbReference>
<evidence type="ECO:0000313" key="9">
    <source>
        <dbReference type="Proteomes" id="UP000324209"/>
    </source>
</evidence>
<dbReference type="InterPro" id="IPR035994">
    <property type="entry name" value="Nucleoside_phosphorylase_sf"/>
</dbReference>
<dbReference type="CDD" id="cd09008">
    <property type="entry name" value="MTAN"/>
    <property type="match status" value="1"/>
</dbReference>
<sequence length="236" mass="25268">MNKIKIGIIAAMEEEAAGLIQKMTKRTEEKIGAFTYHAGLIEGQSVCLLQCGIGKVNAAVGTAVMINKWSPSYILNTGSAGGFHSNLTIGDIVLSDEVVHHDVDVSVFGYESGQVPGMPVTYKGDRKLLSCALNQKSEDPTVHLISGVIASGDSFISKEDQISRIQTVFPQVAACEMEAAAVAQTCHLFGTAFLIIRSISDVVGDTDNHISFDEFLPIAARNSIDIVLKIIKTLSQ</sequence>
<dbReference type="SUPFAM" id="SSF53167">
    <property type="entry name" value="Purine and uridine phosphorylases"/>
    <property type="match status" value="1"/>
</dbReference>
<evidence type="ECO:0000313" key="8">
    <source>
        <dbReference type="EMBL" id="QEN08068.1"/>
    </source>
</evidence>
<keyword evidence="8" id="KW-0326">Glycosidase</keyword>
<keyword evidence="9" id="KW-1185">Reference proteome</keyword>
<dbReference type="UniPathway" id="UPA00904">
    <property type="reaction ID" value="UER00871"/>
</dbReference>
<dbReference type="GO" id="GO:0009164">
    <property type="term" value="P:nucleoside catabolic process"/>
    <property type="evidence" value="ECO:0007669"/>
    <property type="project" value="InterPro"/>
</dbReference>
<evidence type="ECO:0000256" key="6">
    <source>
        <dbReference type="HAMAP-Rule" id="MF_01684"/>
    </source>
</evidence>
<gene>
    <name evidence="6" type="primary">mtnN</name>
    <name evidence="8" type="ORF">EXM22_08745</name>
</gene>
<feature type="domain" description="Nucleoside phosphorylase" evidence="7">
    <location>
        <begin position="5"/>
        <end position="232"/>
    </location>
</feature>
<proteinExistence type="inferred from homology"/>
<dbReference type="GO" id="GO:0019284">
    <property type="term" value="P:L-methionine salvage from S-adenosylmethionine"/>
    <property type="evidence" value="ECO:0007669"/>
    <property type="project" value="TreeGrafter"/>
</dbReference>
<dbReference type="RefSeq" id="WP_149486148.1">
    <property type="nucleotide sequence ID" value="NZ_CP036150.1"/>
</dbReference>
<name>A0A5C1QL55_9SPIO</name>
<dbReference type="OrthoDB" id="9792278at2"/>
<keyword evidence="2 6" id="KW-0028">Amino-acid biosynthesis</keyword>
<dbReference type="GO" id="GO:0019509">
    <property type="term" value="P:L-methionine salvage from methylthioadenosine"/>
    <property type="evidence" value="ECO:0007669"/>
    <property type="project" value="UniProtKB-UniRule"/>
</dbReference>
<comment type="similarity">
    <text evidence="6">Belongs to the PNP/UDP phosphorylase family. MtnN subfamily.</text>
</comment>
<dbReference type="GO" id="GO:0008782">
    <property type="term" value="F:adenosylhomocysteine nucleosidase activity"/>
    <property type="evidence" value="ECO:0007669"/>
    <property type="project" value="UniProtKB-UniRule"/>
</dbReference>
<feature type="binding site" evidence="6">
    <location>
        <position position="156"/>
    </location>
    <ligand>
        <name>substrate</name>
    </ligand>
</feature>
<dbReference type="KEGG" id="ock:EXM22_08745"/>
<accession>A0A5C1QL55</accession>
<keyword evidence="4 6" id="KW-0486">Methionine biosynthesis</keyword>
<dbReference type="FunFam" id="3.40.50.1580:FF:000001">
    <property type="entry name" value="MTA/SAH nucleosidase family protein"/>
    <property type="match status" value="1"/>
</dbReference>
<comment type="pathway">
    <text evidence="1 6">Amino-acid biosynthesis; L-methionine biosynthesis via salvage pathway; S-methyl-5-thio-alpha-D-ribose 1-phosphate from S-methyl-5'-thioadenosine (hydrolase route): step 1/2.</text>
</comment>
<feature type="active site" description="Proton acceptor" evidence="6">
    <location>
        <position position="15"/>
    </location>
</feature>
<organism evidence="8 9">
    <name type="scientific">Oceanispirochaeta crateris</name>
    <dbReference type="NCBI Taxonomy" id="2518645"/>
    <lineage>
        <taxon>Bacteria</taxon>
        <taxon>Pseudomonadati</taxon>
        <taxon>Spirochaetota</taxon>
        <taxon>Spirochaetia</taxon>
        <taxon>Spirochaetales</taxon>
        <taxon>Spirochaetaceae</taxon>
        <taxon>Oceanispirochaeta</taxon>
    </lineage>
</organism>
<evidence type="ECO:0000256" key="5">
    <source>
        <dbReference type="ARBA" id="ARBA00050313"/>
    </source>
</evidence>
<dbReference type="InterPro" id="IPR000845">
    <property type="entry name" value="Nucleoside_phosphorylase_d"/>
</dbReference>
<dbReference type="Proteomes" id="UP000324209">
    <property type="component" value="Chromosome"/>
</dbReference>
<comment type="function">
    <text evidence="6">Catalyzes the irreversible cleavage of the glycosidic bond in both 5'-methylthioadenosine (MTA) and S-adenosylhomocysteine (SAH/AdoHcy) to adenine and the corresponding thioribose, 5'-methylthioribose and S-ribosylhomocysteine, respectively. Also cleaves 5'-deoxyadenosine, a toxic by-product of radical S-adenosylmethionine (SAM) enzymes, into 5-deoxyribose and adenine.</text>
</comment>
<feature type="active site" description="Proton donor" evidence="6">
    <location>
        <position position="201"/>
    </location>
</feature>
<dbReference type="HAMAP" id="MF_01684">
    <property type="entry name" value="Salvage_MtnN"/>
    <property type="match status" value="1"/>
</dbReference>
<evidence type="ECO:0000256" key="4">
    <source>
        <dbReference type="ARBA" id="ARBA00023167"/>
    </source>
</evidence>
<protein>
    <recommendedName>
        <fullName evidence="6">5'-methylthioadenosine/S-adenosylhomocysteine nucleosidase</fullName>
        <shortName evidence="6">MTA/SAH nucleosidase</shortName>
        <shortName evidence="6">MTAN</shortName>
        <ecNumber evidence="6">3.2.2.9</ecNumber>
    </recommendedName>
    <alternativeName>
        <fullName evidence="6">5'-deoxyadenosine nucleosidase</fullName>
        <shortName evidence="6">DOA nucleosidase</shortName>
        <shortName evidence="6">dAdo nucleosidase</shortName>
    </alternativeName>
    <alternativeName>
        <fullName evidence="6">5'-methylthioadenosine nucleosidase</fullName>
        <shortName evidence="6">MTA nucleosidase</shortName>
    </alternativeName>
    <alternativeName>
        <fullName evidence="6">S-adenosylhomocysteine nucleosidase</fullName>
        <shortName evidence="6">AdoHcy nucleosidase</shortName>
        <shortName evidence="6">SAH nucleosidase</shortName>
        <shortName evidence="6">SRH nucleosidase</shortName>
    </alternativeName>
</protein>
<dbReference type="EC" id="3.2.2.9" evidence="6"/>
<feature type="binding site" evidence="6">
    <location>
        <position position="81"/>
    </location>
    <ligand>
        <name>substrate</name>
    </ligand>
</feature>
<feature type="binding site" evidence="6">
    <location>
        <begin position="177"/>
        <end position="178"/>
    </location>
    <ligand>
        <name>substrate</name>
    </ligand>
</feature>